<evidence type="ECO:0000256" key="1">
    <source>
        <dbReference type="ARBA" id="ARBA00022723"/>
    </source>
</evidence>
<dbReference type="SUPFAM" id="SSF54593">
    <property type="entry name" value="Glyoxalase/Bleomycin resistance protein/Dihydroxybiphenyl dioxygenase"/>
    <property type="match status" value="1"/>
</dbReference>
<dbReference type="InterPro" id="IPR037523">
    <property type="entry name" value="VOC_core"/>
</dbReference>
<dbReference type="InterPro" id="IPR029068">
    <property type="entry name" value="Glyas_Bleomycin-R_OHBP_Dase"/>
</dbReference>
<keyword evidence="1" id="KW-0479">Metal-binding</keyword>
<dbReference type="PANTHER" id="PTHR43048">
    <property type="entry name" value="METHYLMALONYL-COA EPIMERASE"/>
    <property type="match status" value="1"/>
</dbReference>
<dbReference type="RefSeq" id="WP_187432155.1">
    <property type="nucleotide sequence ID" value="NZ_CP143423.1"/>
</dbReference>
<sequence length="126" mass="13986">MVAMLEHANVTVSDNDATAAWMCDLFGWHIRWKGAAIDGGQSIHVGTETQYLALYTPGKGITPKPDSYQTNGGLNHIAVTVEDIDAAEQAIKVAGFTTVNHADYEPGRRFYFHDHDNIEYEVVQYD</sequence>
<keyword evidence="4" id="KW-1185">Reference proteome</keyword>
<feature type="domain" description="VOC" evidence="2">
    <location>
        <begin position="4"/>
        <end position="125"/>
    </location>
</feature>
<dbReference type="CDD" id="cd06587">
    <property type="entry name" value="VOC"/>
    <property type="match status" value="1"/>
</dbReference>
<dbReference type="InterPro" id="IPR051785">
    <property type="entry name" value="MMCE/EMCE_epimerase"/>
</dbReference>
<dbReference type="Gene3D" id="3.10.180.10">
    <property type="entry name" value="2,3-Dihydroxybiphenyl 1,2-Dioxygenase, domain 1"/>
    <property type="match status" value="1"/>
</dbReference>
<dbReference type="Pfam" id="PF00903">
    <property type="entry name" value="Glyoxalase"/>
    <property type="match status" value="1"/>
</dbReference>
<gene>
    <name evidence="3" type="ORF">ROLI_006860</name>
</gene>
<proteinExistence type="predicted"/>
<protein>
    <recommendedName>
        <fullName evidence="2">VOC domain-containing protein</fullName>
    </recommendedName>
</protein>
<dbReference type="PANTHER" id="PTHR43048:SF3">
    <property type="entry name" value="METHYLMALONYL-COA EPIMERASE, MITOCHONDRIAL"/>
    <property type="match status" value="1"/>
</dbReference>
<dbReference type="InterPro" id="IPR004360">
    <property type="entry name" value="Glyas_Fos-R_dOase_dom"/>
</dbReference>
<dbReference type="EMBL" id="CP143423">
    <property type="protein sequence ID" value="WVX47615.1"/>
    <property type="molecule type" value="Genomic_DNA"/>
</dbReference>
<dbReference type="PROSITE" id="PS51819">
    <property type="entry name" value="VOC"/>
    <property type="match status" value="1"/>
</dbReference>
<dbReference type="Proteomes" id="UP001318682">
    <property type="component" value="Chromosome"/>
</dbReference>
<organism evidence="3 4">
    <name type="scientific">Roseobacter fucihabitans</name>
    <dbReference type="NCBI Taxonomy" id="1537242"/>
    <lineage>
        <taxon>Bacteria</taxon>
        <taxon>Pseudomonadati</taxon>
        <taxon>Pseudomonadota</taxon>
        <taxon>Alphaproteobacteria</taxon>
        <taxon>Rhodobacterales</taxon>
        <taxon>Roseobacteraceae</taxon>
        <taxon>Roseobacter</taxon>
    </lineage>
</organism>
<evidence type="ECO:0000313" key="3">
    <source>
        <dbReference type="EMBL" id="WVX47615.1"/>
    </source>
</evidence>
<evidence type="ECO:0000259" key="2">
    <source>
        <dbReference type="PROSITE" id="PS51819"/>
    </source>
</evidence>
<evidence type="ECO:0000313" key="4">
    <source>
        <dbReference type="Proteomes" id="UP001318682"/>
    </source>
</evidence>
<reference evidence="3 4" key="1">
    <citation type="submission" date="2015-07" db="EMBL/GenBank/DDBJ databases">
        <authorList>
            <person name="Voget S."/>
            <person name="Dogs M."/>
            <person name="Brinkhoff T.H."/>
            <person name="Daniel R."/>
        </authorList>
    </citation>
    <scope>NUCLEOTIDE SEQUENCE [LARGE SCALE GENOMIC DNA]</scope>
    <source>
        <strain evidence="3 4">B14</strain>
    </source>
</reference>
<name>A0ABZ2BNM7_9RHOB</name>
<accession>A0ABZ2BNM7</accession>
<reference evidence="4" key="2">
    <citation type="submission" date="2024-01" db="EMBL/GenBank/DDBJ databases">
        <title>Roseobacter fucihabitans sp. nov., isolated from the brown alga Fucus spiralis.</title>
        <authorList>
            <person name="Hahnke S."/>
            <person name="Berger M."/>
            <person name="Schlingloff A."/>
            <person name="Athale I."/>
            <person name="Neumann-Schaal M."/>
            <person name="Adenaya A."/>
            <person name="Poehlein A."/>
            <person name="Daniel R."/>
            <person name="Pertersen J."/>
            <person name="Brinkhoff T."/>
        </authorList>
    </citation>
    <scope>NUCLEOTIDE SEQUENCE [LARGE SCALE GENOMIC DNA]</scope>
    <source>
        <strain evidence="4">B14</strain>
    </source>
</reference>